<sequence length="258" mass="29732">MKYRRYTAPEVVEQTREAIHLFIRKQIDPFVALLDENFVWIGDYEPLYMCGIPAFLESVKTEMQELPVNITEEEYTLLSHEQHLWITYGRFTANTGGLAAKVHFTFVWKQTGNDLLLLHANANHAKPMPQITAQSKIFELPPEEKNISKKQEAKRLILRSLNGSIHYLQPKEIQYIKVDNNICEIVTRTGSISCRIALKELAAPPFIQLHKSYLVNTAYLQDISRYQATLSNGTVLPIGKERYMGIKHFLQESVQDLI</sequence>
<dbReference type="InterPro" id="IPR007492">
    <property type="entry name" value="LytTR_DNA-bd_dom"/>
</dbReference>
<accession>A0A173XDZ4</accession>
<feature type="domain" description="HTH LytTR-type" evidence="1">
    <location>
        <begin position="156"/>
        <end position="252"/>
    </location>
</feature>
<protein>
    <submittedName>
        <fullName evidence="2">Response regulator of the LytR/AlgR family</fullName>
    </submittedName>
</protein>
<dbReference type="SMART" id="SM00850">
    <property type="entry name" value="LytTR"/>
    <property type="match status" value="1"/>
</dbReference>
<dbReference type="EMBL" id="CYZE01000001">
    <property type="protein sequence ID" value="CUN49893.1"/>
    <property type="molecule type" value="Genomic_DNA"/>
</dbReference>
<evidence type="ECO:0000313" key="2">
    <source>
        <dbReference type="EMBL" id="CUN49893.1"/>
    </source>
</evidence>
<gene>
    <name evidence="2" type="primary">LytT</name>
    <name evidence="2" type="ORF">ERS852407_00377</name>
</gene>
<proteinExistence type="predicted"/>
<evidence type="ECO:0000259" key="1">
    <source>
        <dbReference type="PROSITE" id="PS50930"/>
    </source>
</evidence>
<dbReference type="RefSeq" id="WP_055652778.1">
    <property type="nucleotide sequence ID" value="NZ_CABIXC010000001.1"/>
</dbReference>
<reference evidence="2 3" key="1">
    <citation type="submission" date="2015-09" db="EMBL/GenBank/DDBJ databases">
        <authorList>
            <consortium name="Pathogen Informatics"/>
        </authorList>
    </citation>
    <scope>NUCLEOTIDE SEQUENCE [LARGE SCALE GENOMIC DNA]</scope>
    <source>
        <strain evidence="2 3">2789STDY5608850</strain>
    </source>
</reference>
<organism evidence="2 3">
    <name type="scientific">Hungatella hathewayi</name>
    <dbReference type="NCBI Taxonomy" id="154046"/>
    <lineage>
        <taxon>Bacteria</taxon>
        <taxon>Bacillati</taxon>
        <taxon>Bacillota</taxon>
        <taxon>Clostridia</taxon>
        <taxon>Lachnospirales</taxon>
        <taxon>Lachnospiraceae</taxon>
        <taxon>Hungatella</taxon>
    </lineage>
</organism>
<dbReference type="GO" id="GO:0003677">
    <property type="term" value="F:DNA binding"/>
    <property type="evidence" value="ECO:0007669"/>
    <property type="project" value="InterPro"/>
</dbReference>
<dbReference type="InterPro" id="IPR027843">
    <property type="entry name" value="DUF4440"/>
</dbReference>
<dbReference type="Pfam" id="PF04397">
    <property type="entry name" value="LytTR"/>
    <property type="match status" value="1"/>
</dbReference>
<dbReference type="InterPro" id="IPR032710">
    <property type="entry name" value="NTF2-like_dom_sf"/>
</dbReference>
<name>A0A173XDZ4_9FIRM</name>
<dbReference type="GO" id="GO:0000156">
    <property type="term" value="F:phosphorelay response regulator activity"/>
    <property type="evidence" value="ECO:0007669"/>
    <property type="project" value="InterPro"/>
</dbReference>
<evidence type="ECO:0000313" key="3">
    <source>
        <dbReference type="Proteomes" id="UP000095651"/>
    </source>
</evidence>
<dbReference type="PANTHER" id="PTHR37299:SF1">
    <property type="entry name" value="STAGE 0 SPORULATION PROTEIN A HOMOLOG"/>
    <property type="match status" value="1"/>
</dbReference>
<dbReference type="SUPFAM" id="SSF54427">
    <property type="entry name" value="NTF2-like"/>
    <property type="match status" value="1"/>
</dbReference>
<dbReference type="Pfam" id="PF14534">
    <property type="entry name" value="DUF4440"/>
    <property type="match status" value="1"/>
</dbReference>
<dbReference type="PANTHER" id="PTHR37299">
    <property type="entry name" value="TRANSCRIPTIONAL REGULATOR-RELATED"/>
    <property type="match status" value="1"/>
</dbReference>
<dbReference type="Proteomes" id="UP000095651">
    <property type="component" value="Unassembled WGS sequence"/>
</dbReference>
<dbReference type="AlphaFoldDB" id="A0A173XDZ4"/>
<dbReference type="Gene3D" id="2.40.50.1020">
    <property type="entry name" value="LytTr DNA-binding domain"/>
    <property type="match status" value="1"/>
</dbReference>
<dbReference type="InterPro" id="IPR046947">
    <property type="entry name" value="LytR-like"/>
</dbReference>
<dbReference type="PROSITE" id="PS50930">
    <property type="entry name" value="HTH_LYTTR"/>
    <property type="match status" value="1"/>
</dbReference>